<sequence length="244" mass="25904">MDIRSLDLANTTWLYSLGGLEDPLEVTLADGKATIEAGEFPITHELDEVIYGDVDGDGDEDAVTRLNWAQSMGSEGLWYVWVADGVEARQVKYPLARTSRCGTAVLTPVVAQGAINLTEYERVPGLDDAIPCSEPGTRMRTRTVTIASEGTELWPVQTLPAPAWGGLCPDAKYNETTPGVGDLWAAPSKNSPVTATTSPDGGAVFELKDAPLLQREGWNPVGVKLAGMAGADGVTQLECAWAVG</sequence>
<protein>
    <submittedName>
        <fullName evidence="1">Uncharacterized protein</fullName>
    </submittedName>
</protein>
<dbReference type="AlphaFoldDB" id="A0A2V5JF01"/>
<name>A0A2V5JF01_9MICC</name>
<proteinExistence type="predicted"/>
<keyword evidence="2" id="KW-1185">Reference proteome</keyword>
<reference evidence="1 2" key="1">
    <citation type="submission" date="2018-05" db="EMBL/GenBank/DDBJ databases">
        <title>Genetic diversity of glacier-inhabiting Cryobacterium bacteria in China and description of Cryobacterium mengkeensis sp. nov. and Arthrobacter glacialis sp. nov.</title>
        <authorList>
            <person name="Liu Q."/>
            <person name="Xin Y.-H."/>
        </authorList>
    </citation>
    <scope>NUCLEOTIDE SEQUENCE [LARGE SCALE GENOMIC DNA]</scope>
    <source>
        <strain evidence="1 2">B7</strain>
    </source>
</reference>
<evidence type="ECO:0000313" key="2">
    <source>
        <dbReference type="Proteomes" id="UP000247980"/>
    </source>
</evidence>
<comment type="caution">
    <text evidence="1">The sequence shown here is derived from an EMBL/GenBank/DDBJ whole genome shotgun (WGS) entry which is preliminary data.</text>
</comment>
<gene>
    <name evidence="1" type="ORF">CVS30_12515</name>
</gene>
<dbReference type="Proteomes" id="UP000247980">
    <property type="component" value="Unassembled WGS sequence"/>
</dbReference>
<accession>A0A2V5JF01</accession>
<organism evidence="1 2">
    <name type="scientific">Arthrobacter psychrolactophilus</name>
    <dbReference type="NCBI Taxonomy" id="92442"/>
    <lineage>
        <taxon>Bacteria</taxon>
        <taxon>Bacillati</taxon>
        <taxon>Actinomycetota</taxon>
        <taxon>Actinomycetes</taxon>
        <taxon>Micrococcales</taxon>
        <taxon>Micrococcaceae</taxon>
        <taxon>Arthrobacter</taxon>
    </lineage>
</organism>
<evidence type="ECO:0000313" key="1">
    <source>
        <dbReference type="EMBL" id="PYI38037.1"/>
    </source>
</evidence>
<dbReference type="EMBL" id="QJVC01000013">
    <property type="protein sequence ID" value="PYI38037.1"/>
    <property type="molecule type" value="Genomic_DNA"/>
</dbReference>